<proteinExistence type="predicted"/>
<accession>A0A7S2Y4S0</accession>
<dbReference type="EMBL" id="HBHR01023062">
    <property type="protein sequence ID" value="CAD9874478.1"/>
    <property type="molecule type" value="Transcribed_RNA"/>
</dbReference>
<dbReference type="AlphaFoldDB" id="A0A7S2Y4S0"/>
<evidence type="ECO:0000256" key="1">
    <source>
        <dbReference type="SAM" id="MobiDB-lite"/>
    </source>
</evidence>
<name>A0A7S2Y4S0_9STRA</name>
<reference evidence="2" key="1">
    <citation type="submission" date="2021-01" db="EMBL/GenBank/DDBJ databases">
        <authorList>
            <person name="Corre E."/>
            <person name="Pelletier E."/>
            <person name="Niang G."/>
            <person name="Scheremetjew M."/>
            <person name="Finn R."/>
            <person name="Kale V."/>
            <person name="Holt S."/>
            <person name="Cochrane G."/>
            <person name="Meng A."/>
            <person name="Brown T."/>
            <person name="Cohen L."/>
        </authorList>
    </citation>
    <scope>NUCLEOTIDE SEQUENCE</scope>
    <source>
        <strain evidence="2">CCMP1661</strain>
    </source>
</reference>
<feature type="region of interest" description="Disordered" evidence="1">
    <location>
        <begin position="106"/>
        <end position="132"/>
    </location>
</feature>
<sequence>MAISSSYTRLALIVLYFIVKARSFVLSPCLSASRSSSALAATRGEFIERLLSRGLIATGGSFALTNLVSQKSWAEEQFQVDPEQICLKRNVIGRCDRWVGDDLPEEKQNSVKDSMKKRTQENEAKSKQLAEKEAKGDLIEELLKKSAENKVENDRLVAEKTFLASEPGQFGPFSRYVPVRHFDGTYELLTYPEYRKLKKQGKVEGRLFIEE</sequence>
<evidence type="ECO:0000313" key="2">
    <source>
        <dbReference type="EMBL" id="CAD9874478.1"/>
    </source>
</evidence>
<protein>
    <submittedName>
        <fullName evidence="2">Uncharacterized protein</fullName>
    </submittedName>
</protein>
<gene>
    <name evidence="2" type="ORF">FJAP1339_LOCUS11836</name>
</gene>
<organism evidence="2">
    <name type="scientific">Fibrocapsa japonica</name>
    <dbReference type="NCBI Taxonomy" id="94617"/>
    <lineage>
        <taxon>Eukaryota</taxon>
        <taxon>Sar</taxon>
        <taxon>Stramenopiles</taxon>
        <taxon>Ochrophyta</taxon>
        <taxon>Raphidophyceae</taxon>
        <taxon>Chattonellales</taxon>
        <taxon>Chattonellaceae</taxon>
        <taxon>Fibrocapsa</taxon>
    </lineage>
</organism>